<organism evidence="2 3">
    <name type="scientific">Desulfocurvibacter africanus PCS</name>
    <dbReference type="NCBI Taxonomy" id="1262666"/>
    <lineage>
        <taxon>Bacteria</taxon>
        <taxon>Pseudomonadati</taxon>
        <taxon>Thermodesulfobacteriota</taxon>
        <taxon>Desulfovibrionia</taxon>
        <taxon>Desulfovibrionales</taxon>
        <taxon>Desulfovibrionaceae</taxon>
        <taxon>Desulfocurvibacter</taxon>
    </lineage>
</organism>
<evidence type="ECO:0000256" key="1">
    <source>
        <dbReference type="SAM" id="MobiDB-lite"/>
    </source>
</evidence>
<gene>
    <name evidence="2" type="ORF">PCS_03164</name>
</gene>
<accession>M5PQ47</accession>
<comment type="caution">
    <text evidence="2">The sequence shown here is derived from an EMBL/GenBank/DDBJ whole genome shotgun (WGS) entry which is preliminary data.</text>
</comment>
<dbReference type="EMBL" id="AOSV01000035">
    <property type="protein sequence ID" value="EMG36100.1"/>
    <property type="molecule type" value="Genomic_DNA"/>
</dbReference>
<evidence type="ECO:0000313" key="2">
    <source>
        <dbReference type="EMBL" id="EMG36100.1"/>
    </source>
</evidence>
<dbReference type="PATRIC" id="fig|1262666.3.peg.3208"/>
<dbReference type="AlphaFoldDB" id="M5PQ47"/>
<sequence length="114" mass="13360">MSRKANVVRVTSEEARRMRSETDEARVEAMSDEEITRRAQEDPDNPPLDEEFLAGDWERTDPRQAKQPVTIRLDSEVVDWFKRGDRCGYQTRINKVLLAYVRHQKVRREKAGEG</sequence>
<proteinExistence type="predicted"/>
<evidence type="ECO:0000313" key="3">
    <source>
        <dbReference type="Proteomes" id="UP000011922"/>
    </source>
</evidence>
<name>M5PQ47_DESAF</name>
<feature type="compositionally biased region" description="Basic and acidic residues" evidence="1">
    <location>
        <begin position="11"/>
        <end position="41"/>
    </location>
</feature>
<evidence type="ECO:0008006" key="4">
    <source>
        <dbReference type="Google" id="ProtNLM"/>
    </source>
</evidence>
<dbReference type="InterPro" id="IPR025528">
    <property type="entry name" value="BrnA_antitoxin"/>
</dbReference>
<protein>
    <recommendedName>
        <fullName evidence="4">BrnA antitoxin of type II toxin-antitoxin system</fullName>
    </recommendedName>
</protein>
<dbReference type="Pfam" id="PF14384">
    <property type="entry name" value="BrnA_antitoxin"/>
    <property type="match status" value="1"/>
</dbReference>
<dbReference type="Proteomes" id="UP000011922">
    <property type="component" value="Unassembled WGS sequence"/>
</dbReference>
<dbReference type="OrthoDB" id="9796641at2"/>
<feature type="region of interest" description="Disordered" evidence="1">
    <location>
        <begin position="1"/>
        <end position="50"/>
    </location>
</feature>
<dbReference type="RefSeq" id="WP_005988939.1">
    <property type="nucleotide sequence ID" value="NZ_AOSV01000035.1"/>
</dbReference>
<reference evidence="2 3" key="1">
    <citation type="journal article" date="2013" name="Genome Announc.">
        <title>Draft Genome Sequence for Desulfovibrio africanus Strain PCS.</title>
        <authorList>
            <person name="Brown S.D."/>
            <person name="Utturkar S.M."/>
            <person name="Arkin A.P."/>
            <person name="Deutschbauer A.M."/>
            <person name="Elias D.A."/>
            <person name="Hazen T.C."/>
            <person name="Chakraborty R."/>
        </authorList>
    </citation>
    <scope>NUCLEOTIDE SEQUENCE [LARGE SCALE GENOMIC DNA]</scope>
    <source>
        <strain evidence="2 3">PCS</strain>
    </source>
</reference>